<comment type="similarity">
    <text evidence="2">Belongs to the NrfD family.</text>
</comment>
<dbReference type="OrthoDB" id="3177806at2"/>
<feature type="transmembrane region" description="Helical" evidence="7">
    <location>
        <begin position="132"/>
        <end position="156"/>
    </location>
</feature>
<accession>A0A6N8JPY4</accession>
<evidence type="ECO:0000256" key="4">
    <source>
        <dbReference type="ARBA" id="ARBA00022692"/>
    </source>
</evidence>
<feature type="transmembrane region" description="Helical" evidence="7">
    <location>
        <begin position="278"/>
        <end position="300"/>
    </location>
</feature>
<reference evidence="8 9" key="1">
    <citation type="submission" date="2019-12" db="EMBL/GenBank/DDBJ databases">
        <title>Microbes associate with the intestines of laboratory mice.</title>
        <authorList>
            <person name="Navarre W."/>
            <person name="Wong E."/>
        </authorList>
    </citation>
    <scope>NUCLEOTIDE SEQUENCE [LARGE SCALE GENOMIC DNA]</scope>
    <source>
        <strain evidence="8 9">NM66_B29</strain>
    </source>
</reference>
<dbReference type="PANTHER" id="PTHR34856">
    <property type="entry name" value="PROTEIN NRFD"/>
    <property type="match status" value="1"/>
</dbReference>
<keyword evidence="5 7" id="KW-1133">Transmembrane helix</keyword>
<dbReference type="Proteomes" id="UP000463388">
    <property type="component" value="Unassembled WGS sequence"/>
</dbReference>
<organism evidence="8 9">
    <name type="scientific">Adlercreutzia mucosicola</name>
    <dbReference type="NCBI Taxonomy" id="580026"/>
    <lineage>
        <taxon>Bacteria</taxon>
        <taxon>Bacillati</taxon>
        <taxon>Actinomycetota</taxon>
        <taxon>Coriobacteriia</taxon>
        <taxon>Eggerthellales</taxon>
        <taxon>Eggerthellaceae</taxon>
        <taxon>Adlercreutzia</taxon>
    </lineage>
</organism>
<proteinExistence type="inferred from homology"/>
<name>A0A6N8JPY4_9ACTN</name>
<evidence type="ECO:0000256" key="3">
    <source>
        <dbReference type="ARBA" id="ARBA00022475"/>
    </source>
</evidence>
<dbReference type="AlphaFoldDB" id="A0A6N8JPY4"/>
<keyword evidence="4 7" id="KW-0812">Transmembrane</keyword>
<dbReference type="RefSeq" id="WP_160346247.1">
    <property type="nucleotide sequence ID" value="NZ_WSRR01000015.1"/>
</dbReference>
<sequence>MVSAYIALYLFLAGTGAGAFLIGSVVDLVLRFRPTAARGWFVRVSAVTDAGLVLGPVLVAVSALFLVLDLGVPERAFRLFLVSTPSLLSMGAWSIVAFCVSAGAALALGALAGDDDDDFERERGSGRVVLRVGEFASSVVATGLALFVVVYAGVFLAMYPSLPFLHTFWVPVLFMASALACGLAALMVTAFFRQAMPEVAGAMDALLAVDAVLIAVEAVVLGVFLVDSFAAAGPSLTAAQLLVSGRLLPLFWFGVVFTGLVVPFSVDVVCRRLPAPMAVALGATCTLVGGLCLRIALLMATERFNLAFMSALGFWN</sequence>
<evidence type="ECO:0000256" key="2">
    <source>
        <dbReference type="ARBA" id="ARBA00008929"/>
    </source>
</evidence>
<dbReference type="InterPro" id="IPR005614">
    <property type="entry name" value="NrfD-like"/>
</dbReference>
<dbReference type="EMBL" id="WSRR01000015">
    <property type="protein sequence ID" value="MVX61207.1"/>
    <property type="molecule type" value="Genomic_DNA"/>
</dbReference>
<comment type="subcellular location">
    <subcellularLocation>
        <location evidence="1">Cell membrane</location>
        <topology evidence="1">Multi-pass membrane protein</topology>
    </subcellularLocation>
</comment>
<dbReference type="Pfam" id="PF03916">
    <property type="entry name" value="NrfD"/>
    <property type="match status" value="1"/>
</dbReference>
<evidence type="ECO:0000313" key="9">
    <source>
        <dbReference type="Proteomes" id="UP000463388"/>
    </source>
</evidence>
<feature type="transmembrane region" description="Helical" evidence="7">
    <location>
        <begin position="246"/>
        <end position="266"/>
    </location>
</feature>
<keyword evidence="6 7" id="KW-0472">Membrane</keyword>
<comment type="caution">
    <text evidence="8">The sequence shown here is derived from an EMBL/GenBank/DDBJ whole genome shotgun (WGS) entry which is preliminary data.</text>
</comment>
<evidence type="ECO:0000256" key="5">
    <source>
        <dbReference type="ARBA" id="ARBA00022989"/>
    </source>
</evidence>
<dbReference type="InterPro" id="IPR052049">
    <property type="entry name" value="Electron_transfer_protein"/>
</dbReference>
<dbReference type="GO" id="GO:0005886">
    <property type="term" value="C:plasma membrane"/>
    <property type="evidence" value="ECO:0007669"/>
    <property type="project" value="UniProtKB-SubCell"/>
</dbReference>
<feature type="transmembrane region" description="Helical" evidence="7">
    <location>
        <begin position="92"/>
        <end position="111"/>
    </location>
</feature>
<protein>
    <submittedName>
        <fullName evidence="8">Polysulfide reductase</fullName>
    </submittedName>
</protein>
<dbReference type="PANTHER" id="PTHR34856:SF2">
    <property type="entry name" value="PROTEIN NRFD"/>
    <property type="match status" value="1"/>
</dbReference>
<dbReference type="Gene3D" id="1.20.1630.10">
    <property type="entry name" value="Formate dehydrogenase/DMSO reductase domain"/>
    <property type="match status" value="1"/>
</dbReference>
<evidence type="ECO:0000256" key="1">
    <source>
        <dbReference type="ARBA" id="ARBA00004651"/>
    </source>
</evidence>
<feature type="transmembrane region" description="Helical" evidence="7">
    <location>
        <begin position="6"/>
        <end position="30"/>
    </location>
</feature>
<feature type="transmembrane region" description="Helical" evidence="7">
    <location>
        <begin position="168"/>
        <end position="192"/>
    </location>
</feature>
<keyword evidence="3" id="KW-1003">Cell membrane</keyword>
<evidence type="ECO:0000256" key="6">
    <source>
        <dbReference type="ARBA" id="ARBA00023136"/>
    </source>
</evidence>
<feature type="transmembrane region" description="Helical" evidence="7">
    <location>
        <begin position="204"/>
        <end position="226"/>
    </location>
</feature>
<evidence type="ECO:0000256" key="7">
    <source>
        <dbReference type="SAM" id="Phobius"/>
    </source>
</evidence>
<evidence type="ECO:0000313" key="8">
    <source>
        <dbReference type="EMBL" id="MVX61207.1"/>
    </source>
</evidence>
<gene>
    <name evidence="8" type="ORF">GKZ27_07045</name>
</gene>
<keyword evidence="9" id="KW-1185">Reference proteome</keyword>